<keyword evidence="4" id="KW-1185">Reference proteome</keyword>
<dbReference type="STRING" id="1149755.A0A2J6RXE2"/>
<feature type="transmembrane region" description="Helical" evidence="2">
    <location>
        <begin position="35"/>
        <end position="58"/>
    </location>
</feature>
<accession>A0A2J6RXE2</accession>
<keyword evidence="2" id="KW-0812">Transmembrane</keyword>
<evidence type="ECO:0000313" key="4">
    <source>
        <dbReference type="Proteomes" id="UP000235786"/>
    </source>
</evidence>
<dbReference type="OrthoDB" id="4941332at2759"/>
<protein>
    <submittedName>
        <fullName evidence="3">Uncharacterized protein</fullName>
    </submittedName>
</protein>
<evidence type="ECO:0000313" key="3">
    <source>
        <dbReference type="EMBL" id="PMD43178.1"/>
    </source>
</evidence>
<evidence type="ECO:0000256" key="2">
    <source>
        <dbReference type="SAM" id="Phobius"/>
    </source>
</evidence>
<gene>
    <name evidence="3" type="ORF">L207DRAFT_484329</name>
</gene>
<evidence type="ECO:0000256" key="1">
    <source>
        <dbReference type="SAM" id="MobiDB-lite"/>
    </source>
</evidence>
<reference evidence="3 4" key="1">
    <citation type="submission" date="2016-04" db="EMBL/GenBank/DDBJ databases">
        <title>A degradative enzymes factory behind the ericoid mycorrhizal symbiosis.</title>
        <authorList>
            <consortium name="DOE Joint Genome Institute"/>
            <person name="Martino E."/>
            <person name="Morin E."/>
            <person name="Grelet G."/>
            <person name="Kuo A."/>
            <person name="Kohler A."/>
            <person name="Daghino S."/>
            <person name="Barry K."/>
            <person name="Choi C."/>
            <person name="Cichocki N."/>
            <person name="Clum A."/>
            <person name="Copeland A."/>
            <person name="Hainaut M."/>
            <person name="Haridas S."/>
            <person name="Labutti K."/>
            <person name="Lindquist E."/>
            <person name="Lipzen A."/>
            <person name="Khouja H.-R."/>
            <person name="Murat C."/>
            <person name="Ohm R."/>
            <person name="Olson A."/>
            <person name="Spatafora J."/>
            <person name="Veneault-Fourrey C."/>
            <person name="Henrissat B."/>
            <person name="Grigoriev I."/>
            <person name="Martin F."/>
            <person name="Perotto S."/>
        </authorList>
    </citation>
    <scope>NUCLEOTIDE SEQUENCE [LARGE SCALE GENOMIC DNA]</scope>
    <source>
        <strain evidence="3 4">F</strain>
    </source>
</reference>
<dbReference type="AlphaFoldDB" id="A0A2J6RXE2"/>
<keyword evidence="2" id="KW-1133">Transmembrane helix</keyword>
<feature type="transmembrane region" description="Helical" evidence="2">
    <location>
        <begin position="112"/>
        <end position="132"/>
    </location>
</feature>
<keyword evidence="2" id="KW-0472">Membrane</keyword>
<sequence length="368" mass="40237">MVSGIDGVEIAGIVLSIVPLIFALLQAWLEFFTNLVFFVNCYGVVGGIVWIFGSAEIWKIQNQVLHSREEKVAMDFKASMQNESNMIAVAGTIVAQIAITALSLASLDQVHWIARGLFTFSLVSSIMAVYYASDQYRILGRYLRGNDVRTWIRNDKFGERNKWSATSVQPQLRQFSMFLPSPAAVLTVSAPNVLLSASLNAFLLGLGVYLGQIWTKHLDEIAGVNASCAIFITYAVSVTVCYGVYALSSAVVVRPDLLKDFVKELTERKANSTDPASSNPRDEGERASGRNRLSGAEDVLKHGTGNEISGTNPAPDGTQDLEAQTSSAPKERTHDELIRALRDAALLHRKSAAANEHIAQLYESLSHE</sequence>
<organism evidence="3 4">
    <name type="scientific">Hyaloscypha variabilis (strain UAMH 11265 / GT02V1 / F)</name>
    <name type="common">Meliniomyces variabilis</name>
    <dbReference type="NCBI Taxonomy" id="1149755"/>
    <lineage>
        <taxon>Eukaryota</taxon>
        <taxon>Fungi</taxon>
        <taxon>Dikarya</taxon>
        <taxon>Ascomycota</taxon>
        <taxon>Pezizomycotina</taxon>
        <taxon>Leotiomycetes</taxon>
        <taxon>Helotiales</taxon>
        <taxon>Hyaloscyphaceae</taxon>
        <taxon>Hyaloscypha</taxon>
        <taxon>Hyaloscypha variabilis</taxon>
    </lineage>
</organism>
<dbReference type="EMBL" id="KZ613942">
    <property type="protein sequence ID" value="PMD43178.1"/>
    <property type="molecule type" value="Genomic_DNA"/>
</dbReference>
<feature type="transmembrane region" description="Helical" evidence="2">
    <location>
        <begin position="230"/>
        <end position="253"/>
    </location>
</feature>
<feature type="transmembrane region" description="Helical" evidence="2">
    <location>
        <begin position="86"/>
        <end position="106"/>
    </location>
</feature>
<feature type="transmembrane region" description="Helical" evidence="2">
    <location>
        <begin position="7"/>
        <end position="29"/>
    </location>
</feature>
<feature type="region of interest" description="Disordered" evidence="1">
    <location>
        <begin position="268"/>
        <end position="334"/>
    </location>
</feature>
<feature type="transmembrane region" description="Helical" evidence="2">
    <location>
        <begin position="183"/>
        <end position="210"/>
    </location>
</feature>
<proteinExistence type="predicted"/>
<dbReference type="Proteomes" id="UP000235786">
    <property type="component" value="Unassembled WGS sequence"/>
</dbReference>
<name>A0A2J6RXE2_HYAVF</name>